<accession>W4JP06</accession>
<feature type="transmembrane region" description="Helical" evidence="1">
    <location>
        <begin position="59"/>
        <end position="78"/>
    </location>
</feature>
<organism evidence="3 4">
    <name type="scientific">Heterobasidion irregulare (strain TC 32-1)</name>
    <dbReference type="NCBI Taxonomy" id="747525"/>
    <lineage>
        <taxon>Eukaryota</taxon>
        <taxon>Fungi</taxon>
        <taxon>Dikarya</taxon>
        <taxon>Basidiomycota</taxon>
        <taxon>Agaricomycotina</taxon>
        <taxon>Agaricomycetes</taxon>
        <taxon>Russulales</taxon>
        <taxon>Bondarzewiaceae</taxon>
        <taxon>Heterobasidion</taxon>
        <taxon>Heterobasidion annosum species complex</taxon>
    </lineage>
</organism>
<dbReference type="GeneID" id="20667956"/>
<gene>
    <name evidence="3" type="ORF">HETIRDRAFT_164978</name>
</gene>
<evidence type="ECO:0000313" key="3">
    <source>
        <dbReference type="EMBL" id="ETW74795.1"/>
    </source>
</evidence>
<dbReference type="Proteomes" id="UP000030671">
    <property type="component" value="Unassembled WGS sequence"/>
</dbReference>
<keyword evidence="1" id="KW-1133">Transmembrane helix</keyword>
<evidence type="ECO:0000256" key="2">
    <source>
        <dbReference type="SAM" id="SignalP"/>
    </source>
</evidence>
<keyword evidence="4" id="KW-1185">Reference proteome</keyword>
<keyword evidence="1" id="KW-0472">Membrane</keyword>
<evidence type="ECO:0000256" key="1">
    <source>
        <dbReference type="SAM" id="Phobius"/>
    </source>
</evidence>
<dbReference type="AlphaFoldDB" id="W4JP06"/>
<reference evidence="3 4" key="1">
    <citation type="journal article" date="2012" name="New Phytol.">
        <title>Insight into trade-off between wood decay and parasitism from the genome of a fungal forest pathogen.</title>
        <authorList>
            <person name="Olson A."/>
            <person name="Aerts A."/>
            <person name="Asiegbu F."/>
            <person name="Belbahri L."/>
            <person name="Bouzid O."/>
            <person name="Broberg A."/>
            <person name="Canback B."/>
            <person name="Coutinho P.M."/>
            <person name="Cullen D."/>
            <person name="Dalman K."/>
            <person name="Deflorio G."/>
            <person name="van Diepen L.T."/>
            <person name="Dunand C."/>
            <person name="Duplessis S."/>
            <person name="Durling M."/>
            <person name="Gonthier P."/>
            <person name="Grimwood J."/>
            <person name="Fossdal C.G."/>
            <person name="Hansson D."/>
            <person name="Henrissat B."/>
            <person name="Hietala A."/>
            <person name="Himmelstrand K."/>
            <person name="Hoffmeister D."/>
            <person name="Hogberg N."/>
            <person name="James T.Y."/>
            <person name="Karlsson M."/>
            <person name="Kohler A."/>
            <person name="Kues U."/>
            <person name="Lee Y.H."/>
            <person name="Lin Y.C."/>
            <person name="Lind M."/>
            <person name="Lindquist E."/>
            <person name="Lombard V."/>
            <person name="Lucas S."/>
            <person name="Lunden K."/>
            <person name="Morin E."/>
            <person name="Murat C."/>
            <person name="Park J."/>
            <person name="Raffaello T."/>
            <person name="Rouze P."/>
            <person name="Salamov A."/>
            <person name="Schmutz J."/>
            <person name="Solheim H."/>
            <person name="Stahlberg J."/>
            <person name="Velez H."/>
            <person name="de Vries R.P."/>
            <person name="Wiebenga A."/>
            <person name="Woodward S."/>
            <person name="Yakovlev I."/>
            <person name="Garbelotto M."/>
            <person name="Martin F."/>
            <person name="Grigoriev I.V."/>
            <person name="Stenlid J."/>
        </authorList>
    </citation>
    <scope>NUCLEOTIDE SEQUENCE [LARGE SCALE GENOMIC DNA]</scope>
    <source>
        <strain evidence="3 4">TC 32-1</strain>
    </source>
</reference>
<sequence>MGARPPRCFGRAGCCRFAPHFLFLLIASHGSLDLLTPAPSLSCRRFRFQSRHLHGSPSASYAHCSIIIHFPAFWHSIYSRSSSALHYLLLISTSLFLYLAYILRSLHTFRLLLLVSCQAGLLKCETPLPSAVSPHRKPRAENTLSARRFDVRRPGAVVMFTAGHTTQAPCR</sequence>
<dbReference type="InParanoid" id="W4JP06"/>
<name>W4JP06_HETIT</name>
<dbReference type="RefSeq" id="XP_009553272.1">
    <property type="nucleotide sequence ID" value="XM_009554977.1"/>
</dbReference>
<evidence type="ECO:0000313" key="4">
    <source>
        <dbReference type="Proteomes" id="UP000030671"/>
    </source>
</evidence>
<keyword evidence="2" id="KW-0732">Signal</keyword>
<feature type="chain" id="PRO_5004843971" evidence="2">
    <location>
        <begin position="34"/>
        <end position="171"/>
    </location>
</feature>
<dbReference type="EMBL" id="KI925467">
    <property type="protein sequence ID" value="ETW74795.1"/>
    <property type="molecule type" value="Genomic_DNA"/>
</dbReference>
<protein>
    <submittedName>
        <fullName evidence="3">Uncharacterized protein</fullName>
    </submittedName>
</protein>
<feature type="signal peptide" evidence="2">
    <location>
        <begin position="1"/>
        <end position="33"/>
    </location>
</feature>
<dbReference type="HOGENOM" id="CLU_1563073_0_0_1"/>
<proteinExistence type="predicted"/>
<dbReference type="KEGG" id="hir:HETIRDRAFT_164978"/>
<keyword evidence="1" id="KW-0812">Transmembrane</keyword>
<feature type="transmembrane region" description="Helical" evidence="1">
    <location>
        <begin position="84"/>
        <end position="103"/>
    </location>
</feature>